<gene>
    <name evidence="1" type="ORF">A3B10_01940</name>
</gene>
<organism evidence="1 2">
    <name type="scientific">Candidatus Doudnabacteria bacterium RIFCSPLOWO2_01_FULL_44_21</name>
    <dbReference type="NCBI Taxonomy" id="1817841"/>
    <lineage>
        <taxon>Bacteria</taxon>
        <taxon>Candidatus Doudnaibacteriota</taxon>
    </lineage>
</organism>
<dbReference type="AlphaFoldDB" id="A0A1F5Q2J4"/>
<dbReference type="STRING" id="1817841.A3B10_01940"/>
<evidence type="ECO:0000313" key="2">
    <source>
        <dbReference type="Proteomes" id="UP000177281"/>
    </source>
</evidence>
<sequence length="79" mass="9353">MKQLKPRTEIELPLALGHDIHNVPKQLRQLASKIERLTRRGFRIIAIPRTEGQHDCFRLVHLEREQAEVRKIIQNSKPR</sequence>
<protein>
    <submittedName>
        <fullName evidence="1">Uncharacterized protein</fullName>
    </submittedName>
</protein>
<evidence type="ECO:0000313" key="1">
    <source>
        <dbReference type="EMBL" id="OGE96425.1"/>
    </source>
</evidence>
<name>A0A1F5Q2J4_9BACT</name>
<dbReference type="EMBL" id="MFFB01000005">
    <property type="protein sequence ID" value="OGE96425.1"/>
    <property type="molecule type" value="Genomic_DNA"/>
</dbReference>
<comment type="caution">
    <text evidence="1">The sequence shown here is derived from an EMBL/GenBank/DDBJ whole genome shotgun (WGS) entry which is preliminary data.</text>
</comment>
<accession>A0A1F5Q2J4</accession>
<dbReference type="Proteomes" id="UP000177281">
    <property type="component" value="Unassembled WGS sequence"/>
</dbReference>
<proteinExistence type="predicted"/>
<reference evidence="1 2" key="1">
    <citation type="journal article" date="2016" name="Nat. Commun.">
        <title>Thousands of microbial genomes shed light on interconnected biogeochemical processes in an aquifer system.</title>
        <authorList>
            <person name="Anantharaman K."/>
            <person name="Brown C.T."/>
            <person name="Hug L.A."/>
            <person name="Sharon I."/>
            <person name="Castelle C.J."/>
            <person name="Probst A.J."/>
            <person name="Thomas B.C."/>
            <person name="Singh A."/>
            <person name="Wilkins M.J."/>
            <person name="Karaoz U."/>
            <person name="Brodie E.L."/>
            <person name="Williams K.H."/>
            <person name="Hubbard S.S."/>
            <person name="Banfield J.F."/>
        </authorList>
    </citation>
    <scope>NUCLEOTIDE SEQUENCE [LARGE SCALE GENOMIC DNA]</scope>
</reference>